<dbReference type="PRINTS" id="PR00081">
    <property type="entry name" value="GDHRDH"/>
</dbReference>
<dbReference type="SUPFAM" id="SSF51735">
    <property type="entry name" value="NAD(P)-binding Rossmann-fold domains"/>
    <property type="match status" value="1"/>
</dbReference>
<keyword evidence="2" id="KW-0560">Oxidoreductase</keyword>
<evidence type="ECO:0000313" key="4">
    <source>
        <dbReference type="Proteomes" id="UP000592820"/>
    </source>
</evidence>
<dbReference type="Gene3D" id="3.40.50.720">
    <property type="entry name" value="NAD(P)-binding Rossmann-like Domain"/>
    <property type="match status" value="1"/>
</dbReference>
<dbReference type="PANTHER" id="PTHR24321:SF8">
    <property type="entry name" value="ESTRADIOL 17-BETA-DEHYDROGENASE 8-RELATED"/>
    <property type="match status" value="1"/>
</dbReference>
<dbReference type="Proteomes" id="UP000592820">
    <property type="component" value="Unassembled WGS sequence"/>
</dbReference>
<sequence length="280" mass="29002">MAEGDGKTAESAGRTSEEYMDRVVLVTGACGGIGSVLCERFVAAGDTVLALDIDAAALQALSARLGAHQGADKIVPVAADLGDAAAVQQAVAAAVARRGPVDVLVANAGAALGASLATTDAASWQRDIHLNLNGTYHTVEAVRASMIERQRGVLVLIGSVNGLAALGHPAYSAAKAGLISYTKALAIELGRYGIRANIVCPGTVKTQAWQARVDKNPQVFEELKKWYPLRDFATPDDIADAVLFLASPQARVITGVALPVDGGLMAGNRLMAQELTLESF</sequence>
<dbReference type="GO" id="GO:0016491">
    <property type="term" value="F:oxidoreductase activity"/>
    <property type="evidence" value="ECO:0007669"/>
    <property type="project" value="UniProtKB-KW"/>
</dbReference>
<protein>
    <submittedName>
        <fullName evidence="3">NAD(P)-dependent dehydrogenase (Short-subunit alcohol dehydrogenase family)</fullName>
    </submittedName>
</protein>
<dbReference type="PRINTS" id="PR00080">
    <property type="entry name" value="SDRFAMILY"/>
</dbReference>
<dbReference type="CDD" id="cd05233">
    <property type="entry name" value="SDR_c"/>
    <property type="match status" value="1"/>
</dbReference>
<organism evidence="3 4">
    <name type="scientific">Paraburkholderia youngii</name>
    <dbReference type="NCBI Taxonomy" id="2782701"/>
    <lineage>
        <taxon>Bacteria</taxon>
        <taxon>Pseudomonadati</taxon>
        <taxon>Pseudomonadota</taxon>
        <taxon>Betaproteobacteria</taxon>
        <taxon>Burkholderiales</taxon>
        <taxon>Burkholderiaceae</taxon>
        <taxon>Paraburkholderia</taxon>
    </lineage>
</organism>
<dbReference type="Pfam" id="PF13561">
    <property type="entry name" value="adh_short_C2"/>
    <property type="match status" value="1"/>
</dbReference>
<dbReference type="InterPro" id="IPR036291">
    <property type="entry name" value="NAD(P)-bd_dom_sf"/>
</dbReference>
<gene>
    <name evidence="3" type="ORF">HDG41_000712</name>
</gene>
<evidence type="ECO:0000256" key="2">
    <source>
        <dbReference type="ARBA" id="ARBA00023002"/>
    </source>
</evidence>
<evidence type="ECO:0000256" key="1">
    <source>
        <dbReference type="ARBA" id="ARBA00006484"/>
    </source>
</evidence>
<reference evidence="3 4" key="1">
    <citation type="submission" date="2020-08" db="EMBL/GenBank/DDBJ databases">
        <title>Genomic Encyclopedia of Type Strains, Phase IV (KMG-V): Genome sequencing to study the core and pangenomes of soil and plant-associated prokaryotes.</title>
        <authorList>
            <person name="Whitman W."/>
        </authorList>
    </citation>
    <scope>NUCLEOTIDE SEQUENCE [LARGE SCALE GENOMIC DNA]</scope>
    <source>
        <strain evidence="3 4">JPY162</strain>
    </source>
</reference>
<dbReference type="EMBL" id="JACHDE010000001">
    <property type="protein sequence ID" value="MBB5398676.1"/>
    <property type="molecule type" value="Genomic_DNA"/>
</dbReference>
<evidence type="ECO:0000313" key="3">
    <source>
        <dbReference type="EMBL" id="MBB5398676.1"/>
    </source>
</evidence>
<proteinExistence type="inferred from homology"/>
<comment type="caution">
    <text evidence="3">The sequence shown here is derived from an EMBL/GenBank/DDBJ whole genome shotgun (WGS) entry which is preliminary data.</text>
</comment>
<dbReference type="FunFam" id="3.40.50.720:FF:000084">
    <property type="entry name" value="Short-chain dehydrogenase reductase"/>
    <property type="match status" value="1"/>
</dbReference>
<dbReference type="InterPro" id="IPR002347">
    <property type="entry name" value="SDR_fam"/>
</dbReference>
<comment type="similarity">
    <text evidence="1">Belongs to the short-chain dehydrogenases/reductases (SDR) family.</text>
</comment>
<dbReference type="AlphaFoldDB" id="A0A7W8L1G4"/>
<accession>A0A7W8L1G4</accession>
<dbReference type="PANTHER" id="PTHR24321">
    <property type="entry name" value="DEHYDROGENASES, SHORT CHAIN"/>
    <property type="match status" value="1"/>
</dbReference>
<dbReference type="NCBIfam" id="NF005474">
    <property type="entry name" value="PRK07074.1"/>
    <property type="match status" value="1"/>
</dbReference>
<name>A0A7W8L1G4_9BURK</name>